<evidence type="ECO:0000313" key="2">
    <source>
        <dbReference type="EMBL" id="EGJ99433.1"/>
    </source>
</evidence>
<dbReference type="EMBL" id="ADLV01000006">
    <property type="protein sequence ID" value="EGJ99433.1"/>
    <property type="molecule type" value="Genomic_DNA"/>
</dbReference>
<feature type="transmembrane region" description="Helical" evidence="1">
    <location>
        <begin position="12"/>
        <end position="32"/>
    </location>
</feature>
<evidence type="ECO:0000256" key="1">
    <source>
        <dbReference type="SAM" id="Phobius"/>
    </source>
</evidence>
<keyword evidence="1" id="KW-0812">Transmembrane</keyword>
<dbReference type="HOGENOM" id="CLU_1466020_0_0_10"/>
<feature type="transmembrane region" description="Helical" evidence="1">
    <location>
        <begin position="84"/>
        <end position="104"/>
    </location>
</feature>
<protein>
    <submittedName>
        <fullName evidence="2">Uncharacterized protein</fullName>
    </submittedName>
</protein>
<reference evidence="2 3" key="1">
    <citation type="submission" date="2011-04" db="EMBL/GenBank/DDBJ databases">
        <title>The Genome Sequence of Dysgonomonas gadei ATCC BAA-286.</title>
        <authorList>
            <consortium name="The Broad Institute Genome Sequencing Platform"/>
            <person name="Earl A."/>
            <person name="Ward D."/>
            <person name="Feldgarden M."/>
            <person name="Gevers D."/>
            <person name="Pudlo N."/>
            <person name="Martens E."/>
            <person name="Allen-Vercoe E."/>
            <person name="Young S.K."/>
            <person name="Zeng Q."/>
            <person name="Gargeya S."/>
            <person name="Fitzgerald M."/>
            <person name="Haas B."/>
            <person name="Abouelleil A."/>
            <person name="Alvarado L."/>
            <person name="Arachchi H.M."/>
            <person name="Berlin A."/>
            <person name="Brown A."/>
            <person name="Chapman S.B."/>
            <person name="Chen Z."/>
            <person name="Dunbar C."/>
            <person name="Freedman E."/>
            <person name="Gearin G."/>
            <person name="Gellesch M."/>
            <person name="Goldberg J."/>
            <person name="Griggs A."/>
            <person name="Gujja S."/>
            <person name="Heiman D."/>
            <person name="Howarth C."/>
            <person name="Larson L."/>
            <person name="Lui A."/>
            <person name="MacDonald P.J.P."/>
            <person name="Mehta T."/>
            <person name="Montmayeur A."/>
            <person name="Murphy C."/>
            <person name="Neiman D."/>
            <person name="Pearson M."/>
            <person name="Priest M."/>
            <person name="Roberts A."/>
            <person name="Saif S."/>
            <person name="Shea T."/>
            <person name="Shenoy N."/>
            <person name="Sisk P."/>
            <person name="Stolte C."/>
            <person name="Sykes S."/>
            <person name="Yandava C."/>
            <person name="Wortman J."/>
            <person name="Nusbaum C."/>
            <person name="Birren B."/>
        </authorList>
    </citation>
    <scope>NUCLEOTIDE SEQUENCE [LARGE SCALE GENOMIC DNA]</scope>
    <source>
        <strain evidence="2 3">ATCC BAA-286</strain>
    </source>
</reference>
<dbReference type="Proteomes" id="UP000004913">
    <property type="component" value="Unassembled WGS sequence"/>
</dbReference>
<organism evidence="2 3">
    <name type="scientific">Dysgonomonas gadei ATCC BAA-286</name>
    <dbReference type="NCBI Taxonomy" id="742766"/>
    <lineage>
        <taxon>Bacteria</taxon>
        <taxon>Pseudomonadati</taxon>
        <taxon>Bacteroidota</taxon>
        <taxon>Bacteroidia</taxon>
        <taxon>Bacteroidales</taxon>
        <taxon>Dysgonomonadaceae</taxon>
        <taxon>Dysgonomonas</taxon>
    </lineage>
</organism>
<keyword evidence="1" id="KW-0472">Membrane</keyword>
<keyword evidence="1" id="KW-1133">Transmembrane helix</keyword>
<name>F5ITP9_9BACT</name>
<evidence type="ECO:0000313" key="3">
    <source>
        <dbReference type="Proteomes" id="UP000004913"/>
    </source>
</evidence>
<dbReference type="AlphaFoldDB" id="F5ITP9"/>
<feature type="transmembrane region" description="Helical" evidence="1">
    <location>
        <begin position="143"/>
        <end position="169"/>
    </location>
</feature>
<sequence length="184" mass="21153">MSSKRYPYCIEKILSILLFILLVALLCMYAWLYYSAQTMVDGFASLLTKVSGYVRLFAFLILINFIFLLGYLRRYLSIFDLVNIKIYLNVIIFCICSLLALLLLKIIYTYLLITLLIVFSVLSFIVGWKLVRFKGDYIGGLSVLGYCMCISAVVIPLWMVVPLLLYNIFDKAGKNIENQKSKVD</sequence>
<accession>F5ITP9</accession>
<proteinExistence type="predicted"/>
<dbReference type="STRING" id="742766.HMPREF9455_00466"/>
<dbReference type="RefSeq" id="WP_006797973.1">
    <property type="nucleotide sequence ID" value="NZ_GL891979.1"/>
</dbReference>
<keyword evidence="3" id="KW-1185">Reference proteome</keyword>
<feature type="transmembrane region" description="Helical" evidence="1">
    <location>
        <begin position="52"/>
        <end position="72"/>
    </location>
</feature>
<feature type="transmembrane region" description="Helical" evidence="1">
    <location>
        <begin position="110"/>
        <end position="131"/>
    </location>
</feature>
<comment type="caution">
    <text evidence="2">The sequence shown here is derived from an EMBL/GenBank/DDBJ whole genome shotgun (WGS) entry which is preliminary data.</text>
</comment>
<gene>
    <name evidence="2" type="ORF">HMPREF9455_00466</name>
</gene>